<dbReference type="InterPro" id="IPR016047">
    <property type="entry name" value="M23ase_b-sheet_dom"/>
</dbReference>
<dbReference type="PANTHER" id="PTHR21666:SF270">
    <property type="entry name" value="MUREIN HYDROLASE ACTIVATOR ENVC"/>
    <property type="match status" value="1"/>
</dbReference>
<feature type="domain" description="M23ase beta-sheet core" evidence="2">
    <location>
        <begin position="314"/>
        <end position="417"/>
    </location>
</feature>
<evidence type="ECO:0000313" key="3">
    <source>
        <dbReference type="EMBL" id="GAA4289002.1"/>
    </source>
</evidence>
<dbReference type="InterPro" id="IPR011055">
    <property type="entry name" value="Dup_hybrid_motif"/>
</dbReference>
<feature type="compositionally biased region" description="Basic and acidic residues" evidence="1">
    <location>
        <begin position="64"/>
        <end position="109"/>
    </location>
</feature>
<dbReference type="Proteomes" id="UP001499841">
    <property type="component" value="Unassembled WGS sequence"/>
</dbReference>
<evidence type="ECO:0000313" key="4">
    <source>
        <dbReference type="Proteomes" id="UP001499841"/>
    </source>
</evidence>
<dbReference type="CDD" id="cd12797">
    <property type="entry name" value="M23_peptidase"/>
    <property type="match status" value="1"/>
</dbReference>
<dbReference type="Gene3D" id="2.70.70.10">
    <property type="entry name" value="Glucose Permease (Domain IIA)"/>
    <property type="match status" value="1"/>
</dbReference>
<feature type="compositionally biased region" description="Low complexity" evidence="1">
    <location>
        <begin position="130"/>
        <end position="139"/>
    </location>
</feature>
<evidence type="ECO:0000259" key="2">
    <source>
        <dbReference type="Pfam" id="PF01551"/>
    </source>
</evidence>
<proteinExistence type="predicted"/>
<feature type="compositionally biased region" description="Low complexity" evidence="1">
    <location>
        <begin position="163"/>
        <end position="173"/>
    </location>
</feature>
<keyword evidence="4" id="KW-1185">Reference proteome</keyword>
<feature type="region of interest" description="Disordered" evidence="1">
    <location>
        <begin position="130"/>
        <end position="175"/>
    </location>
</feature>
<reference evidence="4" key="1">
    <citation type="journal article" date="2019" name="Int. J. Syst. Evol. Microbiol.">
        <title>The Global Catalogue of Microorganisms (GCM) 10K type strain sequencing project: providing services to taxonomists for standard genome sequencing and annotation.</title>
        <authorList>
            <consortium name="The Broad Institute Genomics Platform"/>
            <consortium name="The Broad Institute Genome Sequencing Center for Infectious Disease"/>
            <person name="Wu L."/>
            <person name="Ma J."/>
        </authorList>
    </citation>
    <scope>NUCLEOTIDE SEQUENCE [LARGE SCALE GENOMIC DNA]</scope>
    <source>
        <strain evidence="4">JCM 17459</strain>
    </source>
</reference>
<dbReference type="InterPro" id="IPR050570">
    <property type="entry name" value="Cell_wall_metabolism_enzyme"/>
</dbReference>
<protein>
    <recommendedName>
        <fullName evidence="2">M23ase beta-sheet core domain-containing protein</fullName>
    </recommendedName>
</protein>
<dbReference type="Pfam" id="PF01551">
    <property type="entry name" value="Peptidase_M23"/>
    <property type="match status" value="1"/>
</dbReference>
<dbReference type="PANTHER" id="PTHR21666">
    <property type="entry name" value="PEPTIDASE-RELATED"/>
    <property type="match status" value="1"/>
</dbReference>
<gene>
    <name evidence="3" type="ORF">GCM10022262_33630</name>
</gene>
<dbReference type="EMBL" id="BAABBA010000020">
    <property type="protein sequence ID" value="GAA4289002.1"/>
    <property type="molecule type" value="Genomic_DNA"/>
</dbReference>
<sequence length="433" mass="45406">MSESAVPASQAPLTRRQIREAERAREAAAAAEREAALAAERQAALAAERQAALAAESERLAAEGREREAALAAERERAAEERERELAAEREREAAAERQREAAAAERTRQTVAAADVTLAPAARDAVRQNAAEQAVAADARARDTADTEVLPVPPPPSRRALRPAPRTSAAASRAHRSWAPRAAVLGAMGALTIVAPLTGFAAPEAEPAAAAAVAPQPSVLDVLDEQAANVALAAVPASLLKDPAASSRATVLQTSRAADRDALTCAPLDGASGARAAVTERAEQYVRPLADGTYRNSSHYGNRSHPLSGAYSFHTGTDYAAPLGTPIYAIADGTVEYVGAGKDGRSSMLVILRHEVDGQTVYSWYVHMYRDGIHVTEGQQVSAGQVIAEVGNNGNSTGPHLHLEIHLDDQGTTVDPLPWLEKLGAVEVAALC</sequence>
<evidence type="ECO:0000256" key="1">
    <source>
        <dbReference type="SAM" id="MobiDB-lite"/>
    </source>
</evidence>
<accession>A0ABP8EZ59</accession>
<feature type="compositionally biased region" description="Basic and acidic residues" evidence="1">
    <location>
        <begin position="17"/>
        <end position="27"/>
    </location>
</feature>
<comment type="caution">
    <text evidence="3">The sequence shown here is derived from an EMBL/GenBank/DDBJ whole genome shotgun (WGS) entry which is preliminary data.</text>
</comment>
<feature type="region of interest" description="Disordered" evidence="1">
    <location>
        <begin position="64"/>
        <end position="111"/>
    </location>
</feature>
<organism evidence="3 4">
    <name type="scientific">Georgenia daeguensis</name>
    <dbReference type="NCBI Taxonomy" id="908355"/>
    <lineage>
        <taxon>Bacteria</taxon>
        <taxon>Bacillati</taxon>
        <taxon>Actinomycetota</taxon>
        <taxon>Actinomycetes</taxon>
        <taxon>Micrococcales</taxon>
        <taxon>Bogoriellaceae</taxon>
        <taxon>Georgenia</taxon>
    </lineage>
</organism>
<feature type="region of interest" description="Disordered" evidence="1">
    <location>
        <begin position="1"/>
        <end position="27"/>
    </location>
</feature>
<name>A0ABP8EZ59_9MICO</name>
<dbReference type="SUPFAM" id="SSF51261">
    <property type="entry name" value="Duplicated hybrid motif"/>
    <property type="match status" value="1"/>
</dbReference>